<proteinExistence type="predicted"/>
<sequence>MKYEFIEKDGVEYVAFLQGERELRTEQDASDLIGACFERGISRLLLHADALSEDFFRLRTGLAGAVMQKLVNYRIRTAVVVPEDRLVLGKAKEMLAELKFGNAFRSFSNEHEAAQWLARDGG</sequence>
<dbReference type="Pfam" id="PF13788">
    <property type="entry name" value="DUF4180"/>
    <property type="match status" value="1"/>
</dbReference>
<evidence type="ECO:0000313" key="3">
    <source>
        <dbReference type="Proteomes" id="UP000309676"/>
    </source>
</evidence>
<evidence type="ECO:0000313" key="2">
    <source>
        <dbReference type="EMBL" id="TLS48456.1"/>
    </source>
</evidence>
<name>A0A5R9G2D3_9BACL</name>
<keyword evidence="3" id="KW-1185">Reference proteome</keyword>
<dbReference type="OrthoDB" id="8595425at2"/>
<dbReference type="Proteomes" id="UP000309676">
    <property type="component" value="Unassembled WGS sequence"/>
</dbReference>
<comment type="caution">
    <text evidence="2">The sequence shown here is derived from an EMBL/GenBank/DDBJ whole genome shotgun (WGS) entry which is preliminary data.</text>
</comment>
<dbReference type="EMBL" id="VCIW01000035">
    <property type="protein sequence ID" value="TLS48456.1"/>
    <property type="molecule type" value="Genomic_DNA"/>
</dbReference>
<gene>
    <name evidence="2" type="ORF">FE782_30425</name>
</gene>
<dbReference type="RefSeq" id="WP_138198121.1">
    <property type="nucleotide sequence ID" value="NZ_VCIW01000035.1"/>
</dbReference>
<evidence type="ECO:0000259" key="1">
    <source>
        <dbReference type="Pfam" id="PF13788"/>
    </source>
</evidence>
<dbReference type="InterPro" id="IPR025438">
    <property type="entry name" value="DUF4180"/>
</dbReference>
<protein>
    <submittedName>
        <fullName evidence="2">DUF4180 domain-containing protein</fullName>
    </submittedName>
</protein>
<organism evidence="2 3">
    <name type="scientific">Paenibacillus antri</name>
    <dbReference type="NCBI Taxonomy" id="2582848"/>
    <lineage>
        <taxon>Bacteria</taxon>
        <taxon>Bacillati</taxon>
        <taxon>Bacillota</taxon>
        <taxon>Bacilli</taxon>
        <taxon>Bacillales</taxon>
        <taxon>Paenibacillaceae</taxon>
        <taxon>Paenibacillus</taxon>
    </lineage>
</organism>
<accession>A0A5R9G2D3</accession>
<feature type="domain" description="DUF4180" evidence="1">
    <location>
        <begin position="10"/>
        <end position="117"/>
    </location>
</feature>
<dbReference type="AlphaFoldDB" id="A0A5R9G2D3"/>
<reference evidence="2 3" key="1">
    <citation type="submission" date="2019-05" db="EMBL/GenBank/DDBJ databases">
        <authorList>
            <person name="Narsing Rao M.P."/>
            <person name="Li W.J."/>
        </authorList>
    </citation>
    <scope>NUCLEOTIDE SEQUENCE [LARGE SCALE GENOMIC DNA]</scope>
    <source>
        <strain evidence="2 3">SYSU_K30003</strain>
    </source>
</reference>